<evidence type="ECO:0000313" key="4">
    <source>
        <dbReference type="Proteomes" id="UP000311919"/>
    </source>
</evidence>
<gene>
    <name evidence="3" type="ORF">EWB00_005736</name>
</gene>
<comment type="caution">
    <text evidence="3">The sequence shown here is derived from an EMBL/GenBank/DDBJ whole genome shotgun (WGS) entry which is preliminary data.</text>
</comment>
<dbReference type="PROSITE" id="PS50994">
    <property type="entry name" value="INTEGRASE"/>
    <property type="match status" value="1"/>
</dbReference>
<feature type="transmembrane region" description="Helical" evidence="1">
    <location>
        <begin position="324"/>
        <end position="346"/>
    </location>
</feature>
<name>A0A4Z2D0W3_SCHJA</name>
<sequence>TLAYPHSLPCRKMTQNFEVVCRTQHIPIPSSDSTIVCDVSTGVSGPFVPAPSRKAVFQHLHSISHPGIRATAKLISERFCLQCQRSKVQLHTITSPAKFLVPHRRVQHVHIDIVGPLPASKSFTHILTAIDSFTRWTIACPINDISAENIASVFLDRWISNFGVHTTLALFREFTRLLGIHHISTTAYHPAANGLVERFHRQLKTSLMSQPDMTLWSYALPMVLLGIRNTIKEDIGYTSSQLVYGTTLTLPRQLVNPPEENPSNGKPETIFIDRLKPAFVDSSTDTSVENTPLLTTRDQTQVSNSAQHHQSTAPTASRYMYVNLHLVTDIFVVVMLLLILITSYFYHLPFVIMSTRDFKHHAFIYSVVFRGRHTDISLKMYTSAIVSYSTSEIIGTLNIWFGFQFISSYVMNVLTVTLRHNICMYVNLYHSDHACKLVCSYPVLHLGQFDQKNVSSKSGFIECRNISKYMPITLRPTLQLVAMQLKNFKWQVILDVMLLKQVSHTSDCYICHYHLTLTDTVITTINYWNKCYPLLHSDEEYAVT</sequence>
<dbReference type="SUPFAM" id="SSF53098">
    <property type="entry name" value="Ribonuclease H-like"/>
    <property type="match status" value="1"/>
</dbReference>
<feature type="non-terminal residue" evidence="3">
    <location>
        <position position="544"/>
    </location>
</feature>
<dbReference type="GO" id="GO:0003676">
    <property type="term" value="F:nucleic acid binding"/>
    <property type="evidence" value="ECO:0007669"/>
    <property type="project" value="InterPro"/>
</dbReference>
<accession>A0A4Z2D0W3</accession>
<proteinExistence type="predicted"/>
<reference evidence="3 4" key="1">
    <citation type="submission" date="2019-03" db="EMBL/GenBank/DDBJ databases">
        <title>An improved genome assembly of the fluke Schistosoma japonicum.</title>
        <authorList>
            <person name="Hu W."/>
            <person name="Luo F."/>
            <person name="Yin M."/>
            <person name="Mo X."/>
            <person name="Sun C."/>
            <person name="Wu Q."/>
            <person name="Zhu B."/>
            <person name="Xiang M."/>
            <person name="Wang J."/>
            <person name="Wang Y."/>
            <person name="Zhang T."/>
            <person name="Xu B."/>
            <person name="Zheng H."/>
            <person name="Feng Z."/>
        </authorList>
    </citation>
    <scope>NUCLEOTIDE SEQUENCE [LARGE SCALE GENOMIC DNA]</scope>
    <source>
        <strain evidence="3">HuSjv2</strain>
        <tissue evidence="3">Worms</tissue>
    </source>
</reference>
<dbReference type="InterPro" id="IPR012337">
    <property type="entry name" value="RNaseH-like_sf"/>
</dbReference>
<dbReference type="PANTHER" id="PTHR38681">
    <property type="entry name" value="RETROVIRUS-RELATED POL POLYPROTEIN FROM TRANSPOSON 412-LIKE PROTEIN-RELATED"/>
    <property type="match status" value="1"/>
</dbReference>
<dbReference type="Proteomes" id="UP000311919">
    <property type="component" value="Unassembled WGS sequence"/>
</dbReference>
<organism evidence="3 4">
    <name type="scientific">Schistosoma japonicum</name>
    <name type="common">Blood fluke</name>
    <dbReference type="NCBI Taxonomy" id="6182"/>
    <lineage>
        <taxon>Eukaryota</taxon>
        <taxon>Metazoa</taxon>
        <taxon>Spiralia</taxon>
        <taxon>Lophotrochozoa</taxon>
        <taxon>Platyhelminthes</taxon>
        <taxon>Trematoda</taxon>
        <taxon>Digenea</taxon>
        <taxon>Strigeidida</taxon>
        <taxon>Schistosomatoidea</taxon>
        <taxon>Schistosomatidae</taxon>
        <taxon>Schistosoma</taxon>
    </lineage>
</organism>
<evidence type="ECO:0000256" key="1">
    <source>
        <dbReference type="SAM" id="Phobius"/>
    </source>
</evidence>
<dbReference type="Gene3D" id="3.30.420.10">
    <property type="entry name" value="Ribonuclease H-like superfamily/Ribonuclease H"/>
    <property type="match status" value="1"/>
</dbReference>
<dbReference type="PANTHER" id="PTHR38681:SF1">
    <property type="entry name" value="RETROVIRUS-RELATED POL POLYPROTEIN FROM TRANSPOSON 412-LIKE PROTEIN"/>
    <property type="match status" value="1"/>
</dbReference>
<keyword evidence="1" id="KW-0812">Transmembrane</keyword>
<keyword evidence="4" id="KW-1185">Reference proteome</keyword>
<keyword evidence="1" id="KW-0472">Membrane</keyword>
<dbReference type="InterPro" id="IPR001584">
    <property type="entry name" value="Integrase_cat-core"/>
</dbReference>
<dbReference type="InterPro" id="IPR036397">
    <property type="entry name" value="RNaseH_sf"/>
</dbReference>
<evidence type="ECO:0000313" key="3">
    <source>
        <dbReference type="EMBL" id="TNN10123.1"/>
    </source>
</evidence>
<dbReference type="STRING" id="6182.A0A4Z2D0W3"/>
<protein>
    <submittedName>
        <fullName evidence="3">Pro-Pol polyprotein</fullName>
    </submittedName>
</protein>
<dbReference type="EMBL" id="SKCS01000374">
    <property type="protein sequence ID" value="TNN10123.1"/>
    <property type="molecule type" value="Genomic_DNA"/>
</dbReference>
<evidence type="ECO:0000259" key="2">
    <source>
        <dbReference type="PROSITE" id="PS50994"/>
    </source>
</evidence>
<keyword evidence="1" id="KW-1133">Transmembrane helix</keyword>
<dbReference type="OrthoDB" id="10053156at2759"/>
<feature type="non-terminal residue" evidence="3">
    <location>
        <position position="1"/>
    </location>
</feature>
<dbReference type="GO" id="GO:0015074">
    <property type="term" value="P:DNA integration"/>
    <property type="evidence" value="ECO:0007669"/>
    <property type="project" value="InterPro"/>
</dbReference>
<dbReference type="AlphaFoldDB" id="A0A4Z2D0W3"/>
<feature type="domain" description="Integrase catalytic" evidence="2">
    <location>
        <begin position="98"/>
        <end position="259"/>
    </location>
</feature>